<dbReference type="InterPro" id="IPR029044">
    <property type="entry name" value="Nucleotide-diphossugar_trans"/>
</dbReference>
<comment type="caution">
    <text evidence="2">The sequence shown here is derived from an EMBL/GenBank/DDBJ whole genome shotgun (WGS) entry which is preliminary data.</text>
</comment>
<dbReference type="Gene3D" id="1.10.3210.10">
    <property type="entry name" value="Hypothetical protein af1432"/>
    <property type="match status" value="1"/>
</dbReference>
<name>A0A562J1D4_9FIRM</name>
<dbReference type="PANTHER" id="PTHR43777">
    <property type="entry name" value="MOLYBDENUM COFACTOR CYTIDYLYLTRANSFERASE"/>
    <property type="match status" value="1"/>
</dbReference>
<dbReference type="InterPro" id="IPR003607">
    <property type="entry name" value="HD/PDEase_dom"/>
</dbReference>
<dbReference type="SUPFAM" id="SSF53448">
    <property type="entry name" value="Nucleotide-diphospho-sugar transferases"/>
    <property type="match status" value="1"/>
</dbReference>
<dbReference type="InterPro" id="IPR006674">
    <property type="entry name" value="HD_domain"/>
</dbReference>
<dbReference type="SMART" id="SM00471">
    <property type="entry name" value="HDc"/>
    <property type="match status" value="1"/>
</dbReference>
<dbReference type="Gene3D" id="3.90.550.10">
    <property type="entry name" value="Spore Coat Polysaccharide Biosynthesis Protein SpsA, Chain A"/>
    <property type="match status" value="1"/>
</dbReference>
<keyword evidence="2" id="KW-0808">Transferase</keyword>
<dbReference type="NCBIfam" id="NF045665">
    <property type="entry name" value="NTPtran_DVU1551"/>
    <property type="match status" value="1"/>
</dbReference>
<evidence type="ECO:0000313" key="2">
    <source>
        <dbReference type="EMBL" id="TWH77008.1"/>
    </source>
</evidence>
<dbReference type="OrthoDB" id="285216at2"/>
<dbReference type="InterPro" id="IPR054703">
    <property type="entry name" value="Mop-rel"/>
</dbReference>
<protein>
    <submittedName>
        <fullName evidence="2">Putative nucleotidyltransferase with HDIG domain</fullName>
    </submittedName>
</protein>
<gene>
    <name evidence="2" type="ORF">LY60_03484</name>
</gene>
<dbReference type="CDD" id="cd00077">
    <property type="entry name" value="HDc"/>
    <property type="match status" value="1"/>
</dbReference>
<sequence length="361" mass="40754">MKYDKIGAVIVAGGLSSRMKDYKPLLNIGSKTMIETTIENYQNIGIKNIVAVTGHRADDIEKKLADCNVQTVRNHDYKNTHMFDSICIGLKELKNSVDMIFVTPSDSPFVQKHTLKKMIEEMENNSLKIVQPSYEGNNGHPILLSSEAVREILKHDGTNGLQGAIDNIVTGYRNMSFADPGIVMDADTPLDFFKLVEYNKKRNVPSIELCIKILDYFKVTEEVKSHSYAVAMESLKICEQLREREINLDQMTVLAAALLHDVAKGCKGHSFIGADWLNDMGYEEIAKIVYNHVKLENIPEILTEKEVVYLADKMVKGSNLVSIEDRFLAKENFYKCNEEILGNIREKKNMAISLYEAVFGC</sequence>
<dbReference type="CDD" id="cd04182">
    <property type="entry name" value="GT_2_like_f"/>
    <property type="match status" value="1"/>
</dbReference>
<proteinExistence type="predicted"/>
<accession>A0A562J1D4</accession>
<dbReference type="EMBL" id="VLKH01000014">
    <property type="protein sequence ID" value="TWH77008.1"/>
    <property type="molecule type" value="Genomic_DNA"/>
</dbReference>
<reference evidence="2 3" key="1">
    <citation type="submission" date="2019-07" db="EMBL/GenBank/DDBJ databases">
        <title>Genomic Encyclopedia of Type Strains, Phase I: the one thousand microbial genomes (KMG-I) project.</title>
        <authorList>
            <person name="Kyrpides N."/>
        </authorList>
    </citation>
    <scope>NUCLEOTIDE SEQUENCE [LARGE SCALE GENOMIC DNA]</scope>
    <source>
        <strain evidence="2 3">DSM 13558</strain>
    </source>
</reference>
<organism evidence="2 3">
    <name type="scientific">Sedimentibacter saalensis</name>
    <dbReference type="NCBI Taxonomy" id="130788"/>
    <lineage>
        <taxon>Bacteria</taxon>
        <taxon>Bacillati</taxon>
        <taxon>Bacillota</taxon>
        <taxon>Tissierellia</taxon>
        <taxon>Sedimentibacter</taxon>
    </lineage>
</organism>
<dbReference type="InterPro" id="IPR006675">
    <property type="entry name" value="HDIG_dom"/>
</dbReference>
<dbReference type="RefSeq" id="WP_145086669.1">
    <property type="nucleotide sequence ID" value="NZ_VLKH01000014.1"/>
</dbReference>
<dbReference type="Proteomes" id="UP000315343">
    <property type="component" value="Unassembled WGS sequence"/>
</dbReference>
<feature type="domain" description="HD/PDEase" evidence="1">
    <location>
        <begin position="219"/>
        <end position="326"/>
    </location>
</feature>
<dbReference type="InterPro" id="IPR025877">
    <property type="entry name" value="MobA-like_NTP_Trfase"/>
</dbReference>
<dbReference type="NCBIfam" id="TIGR00277">
    <property type="entry name" value="HDIG"/>
    <property type="match status" value="1"/>
</dbReference>
<dbReference type="AlphaFoldDB" id="A0A562J1D4"/>
<dbReference type="Pfam" id="PF12804">
    <property type="entry name" value="NTP_transf_3"/>
    <property type="match status" value="1"/>
</dbReference>
<keyword evidence="3" id="KW-1185">Reference proteome</keyword>
<dbReference type="SUPFAM" id="SSF109604">
    <property type="entry name" value="HD-domain/PDEase-like"/>
    <property type="match status" value="1"/>
</dbReference>
<dbReference type="Pfam" id="PF01966">
    <property type="entry name" value="HD"/>
    <property type="match status" value="1"/>
</dbReference>
<dbReference type="PANTHER" id="PTHR43777:SF1">
    <property type="entry name" value="MOLYBDENUM COFACTOR CYTIDYLYLTRANSFERASE"/>
    <property type="match status" value="1"/>
</dbReference>
<evidence type="ECO:0000259" key="1">
    <source>
        <dbReference type="SMART" id="SM00471"/>
    </source>
</evidence>
<dbReference type="GO" id="GO:0016779">
    <property type="term" value="F:nucleotidyltransferase activity"/>
    <property type="evidence" value="ECO:0007669"/>
    <property type="project" value="UniProtKB-ARBA"/>
</dbReference>
<evidence type="ECO:0000313" key="3">
    <source>
        <dbReference type="Proteomes" id="UP000315343"/>
    </source>
</evidence>